<evidence type="ECO:0000313" key="2">
    <source>
        <dbReference type="Proteomes" id="UP000324575"/>
    </source>
</evidence>
<evidence type="ECO:0000313" key="1">
    <source>
        <dbReference type="EMBL" id="KAA6302435.1"/>
    </source>
</evidence>
<dbReference type="EMBL" id="SNRX01000007">
    <property type="protein sequence ID" value="KAA6302435.1"/>
    <property type="molecule type" value="Genomic_DNA"/>
</dbReference>
<comment type="caution">
    <text evidence="1">The sequence shown here is derived from an EMBL/GenBank/DDBJ whole genome shotgun (WGS) entry which is preliminary data.</text>
</comment>
<dbReference type="Gene3D" id="3.40.50.12580">
    <property type="match status" value="1"/>
</dbReference>
<dbReference type="InterPro" id="IPR007833">
    <property type="entry name" value="Capsule_polysaccharide_synth"/>
</dbReference>
<gene>
    <name evidence="1" type="ORF">EZS26_001267</name>
</gene>
<dbReference type="Pfam" id="PF05159">
    <property type="entry name" value="Capsule_synth"/>
    <property type="match status" value="1"/>
</dbReference>
<name>A0A5M8P1W2_9BACT</name>
<evidence type="ECO:0008006" key="3">
    <source>
        <dbReference type="Google" id="ProtNLM"/>
    </source>
</evidence>
<dbReference type="InterPro" id="IPR043148">
    <property type="entry name" value="TagF_C"/>
</dbReference>
<organism evidence="1 2">
    <name type="scientific">Candidatus Ordinivivax streblomastigis</name>
    <dbReference type="NCBI Taxonomy" id="2540710"/>
    <lineage>
        <taxon>Bacteria</taxon>
        <taxon>Pseudomonadati</taxon>
        <taxon>Bacteroidota</taxon>
        <taxon>Bacteroidia</taxon>
        <taxon>Bacteroidales</taxon>
        <taxon>Candidatus Ordinivivax</taxon>
    </lineage>
</organism>
<protein>
    <recommendedName>
        <fullName evidence="3">Capsule polysaccharide biosynthesis protein</fullName>
    </recommendedName>
</protein>
<reference evidence="1 2" key="1">
    <citation type="submission" date="2019-03" db="EMBL/GenBank/DDBJ databases">
        <title>Single cell metagenomics reveals metabolic interactions within the superorganism composed of flagellate Streblomastix strix and complex community of Bacteroidetes bacteria on its surface.</title>
        <authorList>
            <person name="Treitli S.C."/>
            <person name="Kolisko M."/>
            <person name="Husnik F."/>
            <person name="Keeling P."/>
            <person name="Hampl V."/>
        </authorList>
    </citation>
    <scope>NUCLEOTIDE SEQUENCE [LARGE SCALE GENOMIC DNA]</scope>
    <source>
        <strain evidence="1">St1</strain>
    </source>
</reference>
<sequence>MKYIAHISFPYYAYHTLIVINEAMQYMESGDELIVLMCGGGVNRCYINVLGDKKICCLCKQMQTKWKSFIPSNIKFISYKDYLDKEHQNTYSNDEYRDRNDIIQLKYKNVRIGYGALSTYISTNRNMNPEVNDKFKIYFDAHLNVQKNITDIFERIIQEEKPDKVIVFNARHFEVRPIFDYSLSKNIHVSCVEKGIGSDPEKWKYYRFENCMPHNLKYISGSIYTEWEQSTLTEEEKNILGESFFRKRKLGQKAGDKIYTENQIVGALPLNWNTKKRNFAIFNSSEDEFAAIGDEFSKLAFFDSQLSGIKKILDLTKENDDIHYYLRVHPNLIGINYKYHTDLYQLESHYSNITVIKADDVISTYALMDAVEKCIVFGSSTGIEAVYWDKPVILLAGALYYYLNGTYIPKSLDELKNLLEIHLPPLPKEDAIKYGFYFLYDKGITFEYLPIKKEKIFGKSIYKIKGEKDIDAVKRLLWSNMIFRLSRKQYKLIPVSEQ</sequence>
<dbReference type="AlphaFoldDB" id="A0A5M8P1W2"/>
<dbReference type="GO" id="GO:0015774">
    <property type="term" value="P:polysaccharide transport"/>
    <property type="evidence" value="ECO:0007669"/>
    <property type="project" value="InterPro"/>
</dbReference>
<dbReference type="GO" id="GO:0000271">
    <property type="term" value="P:polysaccharide biosynthetic process"/>
    <property type="evidence" value="ECO:0007669"/>
    <property type="project" value="InterPro"/>
</dbReference>
<dbReference type="Proteomes" id="UP000324575">
    <property type="component" value="Unassembled WGS sequence"/>
</dbReference>
<proteinExistence type="predicted"/>
<accession>A0A5M8P1W2</accession>